<dbReference type="Pfam" id="PF13424">
    <property type="entry name" value="TPR_12"/>
    <property type="match status" value="1"/>
</dbReference>
<protein>
    <recommendedName>
        <fullName evidence="2">histidine kinase</fullName>
        <ecNumber evidence="2">2.7.13.3</ecNumber>
    </recommendedName>
</protein>
<keyword evidence="7" id="KW-0812">Transmembrane</keyword>
<dbReference type="SMART" id="SM00388">
    <property type="entry name" value="HisKA"/>
    <property type="match status" value="1"/>
</dbReference>
<feature type="coiled-coil region" evidence="6">
    <location>
        <begin position="371"/>
        <end position="408"/>
    </location>
</feature>
<keyword evidence="3" id="KW-0597">Phosphoprotein</keyword>
<dbReference type="CDD" id="cd00082">
    <property type="entry name" value="HisKA"/>
    <property type="match status" value="1"/>
</dbReference>
<gene>
    <name evidence="9" type="ORF">SAMN04488109_6297</name>
</gene>
<reference evidence="9 10" key="1">
    <citation type="submission" date="2016-11" db="EMBL/GenBank/DDBJ databases">
        <authorList>
            <person name="Jaros S."/>
            <person name="Januszkiewicz K."/>
            <person name="Wedrychowicz H."/>
        </authorList>
    </citation>
    <scope>NUCLEOTIDE SEQUENCE [LARGE SCALE GENOMIC DNA]</scope>
    <source>
        <strain evidence="9 10">DSM 24574</strain>
    </source>
</reference>
<dbReference type="SUPFAM" id="SSF48452">
    <property type="entry name" value="TPR-like"/>
    <property type="match status" value="2"/>
</dbReference>
<dbReference type="PROSITE" id="PS50109">
    <property type="entry name" value="HIS_KIN"/>
    <property type="match status" value="1"/>
</dbReference>
<dbReference type="SUPFAM" id="SSF55874">
    <property type="entry name" value="ATPase domain of HSP90 chaperone/DNA topoisomerase II/histidine kinase"/>
    <property type="match status" value="1"/>
</dbReference>
<dbReference type="GO" id="GO:0005886">
    <property type="term" value="C:plasma membrane"/>
    <property type="evidence" value="ECO:0007669"/>
    <property type="project" value="TreeGrafter"/>
</dbReference>
<evidence type="ECO:0000256" key="3">
    <source>
        <dbReference type="ARBA" id="ARBA00022553"/>
    </source>
</evidence>
<dbReference type="PRINTS" id="PR00344">
    <property type="entry name" value="BCTRLSENSOR"/>
</dbReference>
<evidence type="ECO:0000256" key="2">
    <source>
        <dbReference type="ARBA" id="ARBA00012438"/>
    </source>
</evidence>
<accession>A0A1M5XA19</accession>
<dbReference type="SUPFAM" id="SSF47384">
    <property type="entry name" value="Homodimeric domain of signal transducing histidine kinase"/>
    <property type="match status" value="1"/>
</dbReference>
<keyword evidence="4" id="KW-0808">Transferase</keyword>
<dbReference type="EC" id="2.7.13.3" evidence="2"/>
<dbReference type="PANTHER" id="PTHR43047">
    <property type="entry name" value="TWO-COMPONENT HISTIDINE PROTEIN KINASE"/>
    <property type="match status" value="1"/>
</dbReference>
<dbReference type="InterPro" id="IPR036097">
    <property type="entry name" value="HisK_dim/P_sf"/>
</dbReference>
<evidence type="ECO:0000256" key="5">
    <source>
        <dbReference type="ARBA" id="ARBA00022777"/>
    </source>
</evidence>
<dbReference type="Gene3D" id="3.30.565.10">
    <property type="entry name" value="Histidine kinase-like ATPase, C-terminal domain"/>
    <property type="match status" value="1"/>
</dbReference>
<dbReference type="Pfam" id="PF02518">
    <property type="entry name" value="HATPase_c"/>
    <property type="match status" value="1"/>
</dbReference>
<evidence type="ECO:0000313" key="9">
    <source>
        <dbReference type="EMBL" id="SHH96641.1"/>
    </source>
</evidence>
<proteinExistence type="predicted"/>
<dbReference type="Proteomes" id="UP000184212">
    <property type="component" value="Unassembled WGS sequence"/>
</dbReference>
<keyword evidence="7" id="KW-1133">Transmembrane helix</keyword>
<dbReference type="OrthoDB" id="1269247at2"/>
<dbReference type="InterPro" id="IPR003661">
    <property type="entry name" value="HisK_dim/P_dom"/>
</dbReference>
<dbReference type="InterPro" id="IPR036890">
    <property type="entry name" value="HATPase_C_sf"/>
</dbReference>
<dbReference type="STRING" id="947013.SAMN04488109_6297"/>
<evidence type="ECO:0000256" key="7">
    <source>
        <dbReference type="SAM" id="Phobius"/>
    </source>
</evidence>
<dbReference type="PANTHER" id="PTHR43047:SF72">
    <property type="entry name" value="OSMOSENSING HISTIDINE PROTEIN KINASE SLN1"/>
    <property type="match status" value="1"/>
</dbReference>
<dbReference type="SMART" id="SM00028">
    <property type="entry name" value="TPR"/>
    <property type="match status" value="6"/>
</dbReference>
<keyword evidence="5 9" id="KW-0418">Kinase</keyword>
<dbReference type="CDD" id="cd00075">
    <property type="entry name" value="HATPase"/>
    <property type="match status" value="1"/>
</dbReference>
<dbReference type="AlphaFoldDB" id="A0A1M5XA19"/>
<dbReference type="SMART" id="SM00387">
    <property type="entry name" value="HATPase_c"/>
    <property type="match status" value="1"/>
</dbReference>
<dbReference type="InterPro" id="IPR011990">
    <property type="entry name" value="TPR-like_helical_dom_sf"/>
</dbReference>
<evidence type="ECO:0000259" key="8">
    <source>
        <dbReference type="PROSITE" id="PS50109"/>
    </source>
</evidence>
<comment type="catalytic activity">
    <reaction evidence="1">
        <text>ATP + protein L-histidine = ADP + protein N-phospho-L-histidine.</text>
        <dbReference type="EC" id="2.7.13.3"/>
    </reaction>
</comment>
<dbReference type="InterPro" id="IPR005467">
    <property type="entry name" value="His_kinase_dom"/>
</dbReference>
<dbReference type="InterPro" id="IPR019734">
    <property type="entry name" value="TPR_rpt"/>
</dbReference>
<name>A0A1M5XA19_9BACT</name>
<sequence length="632" mass="72754">MIKNLLLTLSTVLTLSISYGQPGSRLEDSLMLDRGLVSAGRNYLSEPDSSIRRATTILTEALRLRNRYYEGRSYYLLSKAHWAKASYRLSAEFGFKALKIFENSSYIREWGESLVSLSRTFIDLQNYDESKMYLDRAAQLARDHNSPFLLADSYRERSMLLLAQQQYDSALQYANKALDILEPRKDTVDISVLYGRKARIYFSLKDYKQSRIFNRRSMHLDSLVGNRRALAVSLYQAAQNSFYLHHYDSAIYFLERGIPMNASIGNLLSLIRMHNLLSEIYTAQGKSLMAVDHLRKAAQYRDSLYEQQRSGHVQELQSLYESEKKADTIFMLENENELKQQQMRNQRLVTWFLSVGIFSLTALIFVLWRLRAQQKKANDALSIKNKAIEQQKEEIQAQAESLQELNHLKSKLFSVISHDLRGPINNLQSLLELVTNRIMQPEEFLAISDKLKSNLNVTQRTLENLLNWSLSQMEGLRTEQKKFEIKSVMEEACRLMEDLAHRKNIIIENTTRTPVMVMADPDQVQLILRNLIHNAIKFSKTDGKVLVSASEHHDECHVRIKDFGIGMTQEEKEMILSSQEYFTKIGTQQEKGTGLGLLLCKEFIHRNGGTLTIDSHPGHGTEITFTLPLGEK</sequence>
<organism evidence="9 10">
    <name type="scientific">Chryseolinea serpens</name>
    <dbReference type="NCBI Taxonomy" id="947013"/>
    <lineage>
        <taxon>Bacteria</taxon>
        <taxon>Pseudomonadati</taxon>
        <taxon>Bacteroidota</taxon>
        <taxon>Cytophagia</taxon>
        <taxon>Cytophagales</taxon>
        <taxon>Fulvivirgaceae</taxon>
        <taxon>Chryseolinea</taxon>
    </lineage>
</organism>
<evidence type="ECO:0000256" key="1">
    <source>
        <dbReference type="ARBA" id="ARBA00000085"/>
    </source>
</evidence>
<evidence type="ECO:0000313" key="10">
    <source>
        <dbReference type="Proteomes" id="UP000184212"/>
    </source>
</evidence>
<keyword evidence="10" id="KW-1185">Reference proteome</keyword>
<dbReference type="Gene3D" id="1.10.287.130">
    <property type="match status" value="1"/>
</dbReference>
<dbReference type="EMBL" id="FQWQ01000006">
    <property type="protein sequence ID" value="SHH96641.1"/>
    <property type="molecule type" value="Genomic_DNA"/>
</dbReference>
<dbReference type="InterPro" id="IPR003594">
    <property type="entry name" value="HATPase_dom"/>
</dbReference>
<feature type="transmembrane region" description="Helical" evidence="7">
    <location>
        <begin position="348"/>
        <end position="368"/>
    </location>
</feature>
<dbReference type="InterPro" id="IPR004358">
    <property type="entry name" value="Sig_transdc_His_kin-like_C"/>
</dbReference>
<dbReference type="GO" id="GO:0009927">
    <property type="term" value="F:histidine phosphotransfer kinase activity"/>
    <property type="evidence" value="ECO:0007669"/>
    <property type="project" value="TreeGrafter"/>
</dbReference>
<dbReference type="GO" id="GO:0000155">
    <property type="term" value="F:phosphorelay sensor kinase activity"/>
    <property type="evidence" value="ECO:0007669"/>
    <property type="project" value="InterPro"/>
</dbReference>
<feature type="domain" description="Histidine kinase" evidence="8">
    <location>
        <begin position="415"/>
        <end position="631"/>
    </location>
</feature>
<evidence type="ECO:0000256" key="4">
    <source>
        <dbReference type="ARBA" id="ARBA00022679"/>
    </source>
</evidence>
<keyword evidence="7" id="KW-0472">Membrane</keyword>
<dbReference type="Gene3D" id="1.25.40.10">
    <property type="entry name" value="Tetratricopeptide repeat domain"/>
    <property type="match status" value="2"/>
</dbReference>
<evidence type="ECO:0000256" key="6">
    <source>
        <dbReference type="SAM" id="Coils"/>
    </source>
</evidence>
<keyword evidence="6" id="KW-0175">Coiled coil</keyword>